<dbReference type="GO" id="GO:0005524">
    <property type="term" value="F:ATP binding"/>
    <property type="evidence" value="ECO:0007669"/>
    <property type="project" value="UniProtKB-KW"/>
</dbReference>
<dbReference type="SUPFAM" id="SSF52540">
    <property type="entry name" value="P-loop containing nucleoside triphosphate hydrolases"/>
    <property type="match status" value="1"/>
</dbReference>
<dbReference type="OrthoDB" id="9806726at2"/>
<dbReference type="EMBL" id="FNUT01000008">
    <property type="protein sequence ID" value="SEG48674.1"/>
    <property type="molecule type" value="Genomic_DNA"/>
</dbReference>
<dbReference type="CDD" id="cd03214">
    <property type="entry name" value="ABC_Iron-Siderophores_B12_Hemin"/>
    <property type="match status" value="1"/>
</dbReference>
<keyword evidence="5" id="KW-0547">Nucleotide-binding</keyword>
<dbReference type="Proteomes" id="UP000236731">
    <property type="component" value="Unassembled WGS sequence"/>
</dbReference>
<keyword evidence="2" id="KW-0813">Transport</keyword>
<dbReference type="InterPro" id="IPR003593">
    <property type="entry name" value="AAA+_ATPase"/>
</dbReference>
<keyword evidence="4" id="KW-0410">Iron transport</keyword>
<evidence type="ECO:0000259" key="10">
    <source>
        <dbReference type="PROSITE" id="PS50893"/>
    </source>
</evidence>
<dbReference type="GO" id="GO:0005886">
    <property type="term" value="C:plasma membrane"/>
    <property type="evidence" value="ECO:0007669"/>
    <property type="project" value="UniProtKB-SubCell"/>
</dbReference>
<dbReference type="RefSeq" id="WP_103906860.1">
    <property type="nucleotide sequence ID" value="NZ_CP049246.1"/>
</dbReference>
<dbReference type="PROSITE" id="PS50893">
    <property type="entry name" value="ABC_TRANSPORTER_2"/>
    <property type="match status" value="1"/>
</dbReference>
<dbReference type="PROSITE" id="PS00211">
    <property type="entry name" value="ABC_TRANSPORTER_1"/>
    <property type="match status" value="1"/>
</dbReference>
<dbReference type="PANTHER" id="PTHR42771">
    <property type="entry name" value="IRON(3+)-HYDROXAMATE IMPORT ATP-BINDING PROTEIN FHUC"/>
    <property type="match status" value="1"/>
</dbReference>
<comment type="subcellular location">
    <subcellularLocation>
        <location evidence="1">Cell membrane</location>
        <topology evidence="1">Peripheral membrane protein</topology>
    </subcellularLocation>
</comment>
<evidence type="ECO:0000256" key="6">
    <source>
        <dbReference type="ARBA" id="ARBA00022840"/>
    </source>
</evidence>
<dbReference type="PANTHER" id="PTHR42771:SF3">
    <property type="entry name" value="PETROBACTIN IMPORT ATP-BINDING PROTEIN YCLP"/>
    <property type="match status" value="1"/>
</dbReference>
<dbReference type="InterPro" id="IPR003439">
    <property type="entry name" value="ABC_transporter-like_ATP-bd"/>
</dbReference>
<keyword evidence="8" id="KW-0406">Ion transport</keyword>
<dbReference type="GO" id="GO:0006826">
    <property type="term" value="P:iron ion transport"/>
    <property type="evidence" value="ECO:0007669"/>
    <property type="project" value="UniProtKB-KW"/>
</dbReference>
<evidence type="ECO:0000256" key="4">
    <source>
        <dbReference type="ARBA" id="ARBA00022496"/>
    </source>
</evidence>
<dbReference type="GO" id="GO:0016887">
    <property type="term" value="F:ATP hydrolysis activity"/>
    <property type="evidence" value="ECO:0007669"/>
    <property type="project" value="InterPro"/>
</dbReference>
<reference evidence="12" key="1">
    <citation type="submission" date="2016-10" db="EMBL/GenBank/DDBJ databases">
        <authorList>
            <person name="Varghese N."/>
            <person name="Submissions S."/>
        </authorList>
    </citation>
    <scope>NUCLEOTIDE SEQUENCE [LARGE SCALE GENOMIC DNA]</scope>
    <source>
        <strain evidence="12">DSM 22361</strain>
    </source>
</reference>
<dbReference type="InterPro" id="IPR051535">
    <property type="entry name" value="Siderophore_ABC-ATPase"/>
</dbReference>
<sequence>MVNTEKNQLVYQGIQKRYGKAEVLKVLSGSIPNRQITSLIGPNGAGKSTLLSILSRLIKQDGGEVSFFDKPLNEYRGAELAKKLSILKQSNHLDLKLTVRDLVSFGRFPHSKGRLSAHDWEKVDEALQFSDLMDLRDAYIDELSGGQRQRAFIAMIIAQDTEYILLDEPLNNLDMKHAVHVMKTLRRLVDEKGKTVVIVIHEINFAAQYSDHIIALKDGYIEFDAPVNDVISAENLQSIFAIEFDIIERNGKKICNYFNL</sequence>
<keyword evidence="3" id="KW-1003">Cell membrane</keyword>
<dbReference type="InterPro" id="IPR017871">
    <property type="entry name" value="ABC_transporter-like_CS"/>
</dbReference>
<dbReference type="AlphaFoldDB" id="A0A1H6AKI3"/>
<evidence type="ECO:0000313" key="11">
    <source>
        <dbReference type="EMBL" id="SEG48674.1"/>
    </source>
</evidence>
<evidence type="ECO:0000256" key="8">
    <source>
        <dbReference type="ARBA" id="ARBA00023065"/>
    </source>
</evidence>
<accession>A0A1H6AKI3</accession>
<dbReference type="Gene3D" id="3.40.50.300">
    <property type="entry name" value="P-loop containing nucleotide triphosphate hydrolases"/>
    <property type="match status" value="1"/>
</dbReference>
<evidence type="ECO:0000256" key="1">
    <source>
        <dbReference type="ARBA" id="ARBA00004202"/>
    </source>
</evidence>
<organism evidence="11 12">
    <name type="scientific">Sphingobacterium lactis</name>
    <dbReference type="NCBI Taxonomy" id="797291"/>
    <lineage>
        <taxon>Bacteria</taxon>
        <taxon>Pseudomonadati</taxon>
        <taxon>Bacteroidota</taxon>
        <taxon>Sphingobacteriia</taxon>
        <taxon>Sphingobacteriales</taxon>
        <taxon>Sphingobacteriaceae</taxon>
        <taxon>Sphingobacterium</taxon>
    </lineage>
</organism>
<dbReference type="InterPro" id="IPR027417">
    <property type="entry name" value="P-loop_NTPase"/>
</dbReference>
<dbReference type="Pfam" id="PF00005">
    <property type="entry name" value="ABC_tran"/>
    <property type="match status" value="1"/>
</dbReference>
<evidence type="ECO:0000256" key="5">
    <source>
        <dbReference type="ARBA" id="ARBA00022741"/>
    </source>
</evidence>
<evidence type="ECO:0000256" key="7">
    <source>
        <dbReference type="ARBA" id="ARBA00023004"/>
    </source>
</evidence>
<keyword evidence="6 11" id="KW-0067">ATP-binding</keyword>
<keyword evidence="9" id="KW-0472">Membrane</keyword>
<protein>
    <submittedName>
        <fullName evidence="11">Iron complex transport system ATP-binding protein</fullName>
    </submittedName>
</protein>
<feature type="domain" description="ABC transporter" evidence="10">
    <location>
        <begin position="9"/>
        <end position="243"/>
    </location>
</feature>
<evidence type="ECO:0000256" key="2">
    <source>
        <dbReference type="ARBA" id="ARBA00022448"/>
    </source>
</evidence>
<name>A0A1H6AKI3_9SPHI</name>
<keyword evidence="12" id="KW-1185">Reference proteome</keyword>
<gene>
    <name evidence="11" type="ORF">SAMN05421877_108176</name>
</gene>
<evidence type="ECO:0000313" key="12">
    <source>
        <dbReference type="Proteomes" id="UP000236731"/>
    </source>
</evidence>
<evidence type="ECO:0000256" key="9">
    <source>
        <dbReference type="ARBA" id="ARBA00023136"/>
    </source>
</evidence>
<dbReference type="FunFam" id="3.40.50.300:FF:000134">
    <property type="entry name" value="Iron-enterobactin ABC transporter ATP-binding protein"/>
    <property type="match status" value="1"/>
</dbReference>
<keyword evidence="7" id="KW-0408">Iron</keyword>
<proteinExistence type="predicted"/>
<evidence type="ECO:0000256" key="3">
    <source>
        <dbReference type="ARBA" id="ARBA00022475"/>
    </source>
</evidence>
<dbReference type="SMART" id="SM00382">
    <property type="entry name" value="AAA"/>
    <property type="match status" value="1"/>
</dbReference>